<dbReference type="PRINTS" id="PR00455">
    <property type="entry name" value="HTHTETR"/>
</dbReference>
<dbReference type="SUPFAM" id="SSF46689">
    <property type="entry name" value="Homeodomain-like"/>
    <property type="match status" value="1"/>
</dbReference>
<dbReference type="InterPro" id="IPR036271">
    <property type="entry name" value="Tet_transcr_reg_TetR-rel_C_sf"/>
</dbReference>
<dbReference type="InterPro" id="IPR050109">
    <property type="entry name" value="HTH-type_TetR-like_transc_reg"/>
</dbReference>
<accession>A0ABQ6GEH5</accession>
<keyword evidence="2 4" id="KW-0238">DNA-binding</keyword>
<dbReference type="InterPro" id="IPR023772">
    <property type="entry name" value="DNA-bd_HTH_TetR-type_CS"/>
</dbReference>
<evidence type="ECO:0000313" key="7">
    <source>
        <dbReference type="Proteomes" id="UP001157114"/>
    </source>
</evidence>
<keyword evidence="3" id="KW-0804">Transcription</keyword>
<evidence type="ECO:0000256" key="1">
    <source>
        <dbReference type="ARBA" id="ARBA00023015"/>
    </source>
</evidence>
<dbReference type="PANTHER" id="PTHR30055">
    <property type="entry name" value="HTH-TYPE TRANSCRIPTIONAL REGULATOR RUTR"/>
    <property type="match status" value="1"/>
</dbReference>
<keyword evidence="7" id="KW-1185">Reference proteome</keyword>
<dbReference type="InterPro" id="IPR041490">
    <property type="entry name" value="KstR2_TetR_C"/>
</dbReference>
<evidence type="ECO:0000256" key="2">
    <source>
        <dbReference type="ARBA" id="ARBA00023125"/>
    </source>
</evidence>
<dbReference type="PROSITE" id="PS50977">
    <property type="entry name" value="HTH_TETR_2"/>
    <property type="match status" value="1"/>
</dbReference>
<keyword evidence="1" id="KW-0805">Transcription regulation</keyword>
<dbReference type="EMBL" id="BSSQ01000014">
    <property type="protein sequence ID" value="GLX69376.1"/>
    <property type="molecule type" value="Genomic_DNA"/>
</dbReference>
<dbReference type="Pfam" id="PF17932">
    <property type="entry name" value="TetR_C_24"/>
    <property type="match status" value="1"/>
</dbReference>
<gene>
    <name evidence="6" type="ORF">MU1_37210</name>
</gene>
<dbReference type="PANTHER" id="PTHR30055:SF234">
    <property type="entry name" value="HTH-TYPE TRANSCRIPTIONAL REGULATOR BETI"/>
    <property type="match status" value="1"/>
</dbReference>
<evidence type="ECO:0000313" key="6">
    <source>
        <dbReference type="EMBL" id="GLX69376.1"/>
    </source>
</evidence>
<dbReference type="InterPro" id="IPR009057">
    <property type="entry name" value="Homeodomain-like_sf"/>
</dbReference>
<dbReference type="SUPFAM" id="SSF48498">
    <property type="entry name" value="Tetracyclin repressor-like, C-terminal domain"/>
    <property type="match status" value="1"/>
</dbReference>
<dbReference type="Gene3D" id="1.10.10.60">
    <property type="entry name" value="Homeodomain-like"/>
    <property type="match status" value="1"/>
</dbReference>
<reference evidence="6 7" key="1">
    <citation type="submission" date="2023-03" db="EMBL/GenBank/DDBJ databases">
        <title>Draft genome sequence of the bacteria which degrade cell wall of Tricholomamatutake.</title>
        <authorList>
            <person name="Konishi Y."/>
            <person name="Fukuta Y."/>
            <person name="Shirasaka N."/>
        </authorList>
    </citation>
    <scope>NUCLEOTIDE SEQUENCE [LARGE SCALE GENOMIC DNA]</scope>
    <source>
        <strain evidence="7">mu1</strain>
    </source>
</reference>
<feature type="domain" description="HTH tetR-type" evidence="5">
    <location>
        <begin position="1"/>
        <end position="60"/>
    </location>
</feature>
<dbReference type="Pfam" id="PF00440">
    <property type="entry name" value="TetR_N"/>
    <property type="match status" value="1"/>
</dbReference>
<dbReference type="PROSITE" id="PS01081">
    <property type="entry name" value="HTH_TETR_1"/>
    <property type="match status" value="1"/>
</dbReference>
<evidence type="ECO:0000256" key="4">
    <source>
        <dbReference type="PROSITE-ProRule" id="PRU00335"/>
    </source>
</evidence>
<dbReference type="InterPro" id="IPR001647">
    <property type="entry name" value="HTH_TetR"/>
</dbReference>
<feature type="DNA-binding region" description="H-T-H motif" evidence="4">
    <location>
        <begin position="23"/>
        <end position="42"/>
    </location>
</feature>
<name>A0ABQ6GEH5_9BACL</name>
<dbReference type="Proteomes" id="UP001157114">
    <property type="component" value="Unassembled WGS sequence"/>
</dbReference>
<comment type="caution">
    <text evidence="6">The sequence shown here is derived from an EMBL/GenBank/DDBJ whole genome shotgun (WGS) entry which is preliminary data.</text>
</comment>
<sequence>MSRDKILDAAARMFSRSGYHRSSMEDIALEAGVAKGTLYYHFPSKARMFQALITEGLQMITDTIKTEINKDRSLQEQIELVIRLNVELFLEYSELAHIFFNEITNGIEEEVLLAVRNERDAYIQFIADILVEAGMAKDDGQMAASGVLTMLNGMCSYYLRHPSEAKREQINRLLYTAVTTGLLTELE</sequence>
<proteinExistence type="predicted"/>
<evidence type="ECO:0000259" key="5">
    <source>
        <dbReference type="PROSITE" id="PS50977"/>
    </source>
</evidence>
<organism evidence="6 7">
    <name type="scientific">Paenibacillus glycanilyticus</name>
    <dbReference type="NCBI Taxonomy" id="126569"/>
    <lineage>
        <taxon>Bacteria</taxon>
        <taxon>Bacillati</taxon>
        <taxon>Bacillota</taxon>
        <taxon>Bacilli</taxon>
        <taxon>Bacillales</taxon>
        <taxon>Paenibacillaceae</taxon>
        <taxon>Paenibacillus</taxon>
    </lineage>
</organism>
<dbReference type="Gene3D" id="1.10.357.10">
    <property type="entry name" value="Tetracycline Repressor, domain 2"/>
    <property type="match status" value="1"/>
</dbReference>
<dbReference type="RefSeq" id="WP_284240140.1">
    <property type="nucleotide sequence ID" value="NZ_BSSQ01000014.1"/>
</dbReference>
<evidence type="ECO:0000256" key="3">
    <source>
        <dbReference type="ARBA" id="ARBA00023163"/>
    </source>
</evidence>
<protein>
    <recommendedName>
        <fullName evidence="5">HTH tetR-type domain-containing protein</fullName>
    </recommendedName>
</protein>